<reference evidence="1 4" key="2">
    <citation type="submission" date="2020-10" db="EMBL/GenBank/DDBJ databases">
        <title>Genome sequences of Pseudomonas isolates.</title>
        <authorList>
            <person name="Wessels L."/>
            <person name="Reich F."/>
            <person name="Hammerl J."/>
        </authorList>
    </citation>
    <scope>NUCLEOTIDE SEQUENCE [LARGE SCALE GENOMIC DNA]</scope>
    <source>
        <strain evidence="1 4">20-MO00624-0</strain>
    </source>
</reference>
<dbReference type="Proteomes" id="UP000250443">
    <property type="component" value="Unassembled WGS sequence"/>
</dbReference>
<accession>A0A2X2CKQ3</accession>
<dbReference type="EMBL" id="JADMCD010000003">
    <property type="protein sequence ID" value="MBF8640857.1"/>
    <property type="molecule type" value="Genomic_DNA"/>
</dbReference>
<keyword evidence="4" id="KW-1185">Reference proteome</keyword>
<protein>
    <submittedName>
        <fullName evidence="2">Uncharacterized protein</fullName>
    </submittedName>
</protein>
<name>A0A2X2CKQ3_PSELU</name>
<dbReference type="Proteomes" id="UP000626180">
    <property type="component" value="Unassembled WGS sequence"/>
</dbReference>
<dbReference type="EMBL" id="UAUF01000011">
    <property type="protein sequence ID" value="SPZ06256.1"/>
    <property type="molecule type" value="Genomic_DNA"/>
</dbReference>
<evidence type="ECO:0000313" key="3">
    <source>
        <dbReference type="Proteomes" id="UP000250443"/>
    </source>
</evidence>
<proteinExistence type="predicted"/>
<dbReference type="RefSeq" id="WP_010798306.1">
    <property type="nucleotide sequence ID" value="NZ_CP044086.1"/>
</dbReference>
<organism evidence="2 3">
    <name type="scientific">Pseudomonas luteola</name>
    <dbReference type="NCBI Taxonomy" id="47886"/>
    <lineage>
        <taxon>Bacteria</taxon>
        <taxon>Pseudomonadati</taxon>
        <taxon>Pseudomonadota</taxon>
        <taxon>Gammaproteobacteria</taxon>
        <taxon>Pseudomonadales</taxon>
        <taxon>Pseudomonadaceae</taxon>
        <taxon>Pseudomonas</taxon>
    </lineage>
</organism>
<sequence length="104" mass="11799">MAKYNNALRRTEEIFFDDRKRNELIIIPHDTDEISEIEALLTQLSRASLRVIHKNGQKATLMILQGWKSNPKKITASFTPGVIDVLGRDLEPKDLLALAIEKAT</sequence>
<reference evidence="2 3" key="1">
    <citation type="submission" date="2018-06" db="EMBL/GenBank/DDBJ databases">
        <authorList>
            <consortium name="Pathogen Informatics"/>
            <person name="Doyle S."/>
        </authorList>
    </citation>
    <scope>NUCLEOTIDE SEQUENCE [LARGE SCALE GENOMIC DNA]</scope>
    <source>
        <strain evidence="2 3">NCTC11842</strain>
    </source>
</reference>
<evidence type="ECO:0000313" key="1">
    <source>
        <dbReference type="EMBL" id="MBF8640857.1"/>
    </source>
</evidence>
<dbReference type="AlphaFoldDB" id="A0A2X2CKQ3"/>
<gene>
    <name evidence="1" type="ORF">IRZ65_09190</name>
    <name evidence="2" type="ORF">NCTC11842_02148</name>
</gene>
<evidence type="ECO:0000313" key="2">
    <source>
        <dbReference type="EMBL" id="SPZ06256.1"/>
    </source>
</evidence>
<evidence type="ECO:0000313" key="4">
    <source>
        <dbReference type="Proteomes" id="UP000626180"/>
    </source>
</evidence>